<feature type="domain" description="Hemerythrin-like" evidence="5">
    <location>
        <begin position="13"/>
        <end position="122"/>
    </location>
</feature>
<dbReference type="GO" id="GO:0005344">
    <property type="term" value="F:oxygen carrier activity"/>
    <property type="evidence" value="ECO:0007669"/>
    <property type="project" value="UniProtKB-KW"/>
</dbReference>
<keyword evidence="4" id="KW-0408">Iron</keyword>
<name>A0A2C8F7U3_9BACT</name>
<evidence type="ECO:0000313" key="7">
    <source>
        <dbReference type="Proteomes" id="UP000219215"/>
    </source>
</evidence>
<dbReference type="GO" id="GO:0046872">
    <property type="term" value="F:metal ion binding"/>
    <property type="evidence" value="ECO:0007669"/>
    <property type="project" value="UniProtKB-KW"/>
</dbReference>
<evidence type="ECO:0000256" key="2">
    <source>
        <dbReference type="ARBA" id="ARBA00022621"/>
    </source>
</evidence>
<dbReference type="CDD" id="cd12107">
    <property type="entry name" value="Hemerythrin"/>
    <property type="match status" value="1"/>
</dbReference>
<dbReference type="NCBIfam" id="TIGR02481">
    <property type="entry name" value="hemeryth_dom"/>
    <property type="match status" value="1"/>
</dbReference>
<dbReference type="PANTHER" id="PTHR37164:SF1">
    <property type="entry name" value="BACTERIOHEMERYTHRIN"/>
    <property type="match status" value="1"/>
</dbReference>
<dbReference type="Proteomes" id="UP000219215">
    <property type="component" value="Chromosome DPRO"/>
</dbReference>
<dbReference type="Pfam" id="PF01814">
    <property type="entry name" value="Hemerythrin"/>
    <property type="match status" value="1"/>
</dbReference>
<keyword evidence="2" id="KW-0813">Transport</keyword>
<proteinExistence type="inferred from homology"/>
<dbReference type="RefSeq" id="WP_097011225.1">
    <property type="nucleotide sequence ID" value="NZ_LT907975.1"/>
</dbReference>
<dbReference type="KEGG" id="pprf:DPRO_1209"/>
<dbReference type="EMBL" id="LT907975">
    <property type="protein sequence ID" value="SOB58095.1"/>
    <property type="molecule type" value="Genomic_DNA"/>
</dbReference>
<dbReference type="Gene3D" id="1.20.120.50">
    <property type="entry name" value="Hemerythrin-like"/>
    <property type="match status" value="1"/>
</dbReference>
<evidence type="ECO:0000256" key="1">
    <source>
        <dbReference type="ARBA" id="ARBA00010587"/>
    </source>
</evidence>
<evidence type="ECO:0000256" key="3">
    <source>
        <dbReference type="ARBA" id="ARBA00022723"/>
    </source>
</evidence>
<dbReference type="NCBIfam" id="NF033749">
    <property type="entry name" value="bact_hemeryth"/>
    <property type="match status" value="1"/>
</dbReference>
<dbReference type="AlphaFoldDB" id="A0A2C8F7U3"/>
<dbReference type="PANTHER" id="PTHR37164">
    <property type="entry name" value="BACTERIOHEMERYTHRIN"/>
    <property type="match status" value="1"/>
</dbReference>
<dbReference type="InterPro" id="IPR012312">
    <property type="entry name" value="Hemerythrin-like"/>
</dbReference>
<dbReference type="InterPro" id="IPR035938">
    <property type="entry name" value="Hemerythrin-like_sf"/>
</dbReference>
<comment type="similarity">
    <text evidence="1">Belongs to the hemerythrin family.</text>
</comment>
<dbReference type="SUPFAM" id="SSF47188">
    <property type="entry name" value="Hemerythrin-like"/>
    <property type="match status" value="1"/>
</dbReference>
<evidence type="ECO:0000259" key="5">
    <source>
        <dbReference type="Pfam" id="PF01814"/>
    </source>
</evidence>
<evidence type="ECO:0000313" key="6">
    <source>
        <dbReference type="EMBL" id="SOB58095.1"/>
    </source>
</evidence>
<dbReference type="PROSITE" id="PS00550">
    <property type="entry name" value="HEMERYTHRINS"/>
    <property type="match status" value="1"/>
</dbReference>
<keyword evidence="2" id="KW-0561">Oxygen transport</keyword>
<dbReference type="InterPro" id="IPR050669">
    <property type="entry name" value="Hemerythrin"/>
</dbReference>
<dbReference type="OrthoDB" id="9774644at2"/>
<keyword evidence="7" id="KW-1185">Reference proteome</keyword>
<gene>
    <name evidence="6" type="ORF">DPRO_1209</name>
</gene>
<protein>
    <submittedName>
        <fullName evidence="6">Hemerythrin-like metal-binding protein</fullName>
    </submittedName>
</protein>
<accession>A0A2C8F7U3</accession>
<keyword evidence="3" id="KW-0479">Metal-binding</keyword>
<dbReference type="InterPro" id="IPR016131">
    <property type="entry name" value="Haemerythrin_Fe_BS"/>
</dbReference>
<dbReference type="InterPro" id="IPR012827">
    <property type="entry name" value="Hemerythrin_metal-bd"/>
</dbReference>
<evidence type="ECO:0000256" key="4">
    <source>
        <dbReference type="ARBA" id="ARBA00023004"/>
    </source>
</evidence>
<sequence>MGLIDWDETMSVGVEEIDIQHRQLILLVNESYEALQRHDEDKIPALLEKMKEYAAVHFETEESYMKRNNYPGLEAHKLKHVRFKKDVEEFQQKKYEKTNLSKLFVYLSRWLTRHIMDEDKRYTVYMRSKA</sequence>
<organism evidence="6 7">
    <name type="scientific">Pseudodesulfovibrio profundus</name>
    <dbReference type="NCBI Taxonomy" id="57320"/>
    <lineage>
        <taxon>Bacteria</taxon>
        <taxon>Pseudomonadati</taxon>
        <taxon>Thermodesulfobacteriota</taxon>
        <taxon>Desulfovibrionia</taxon>
        <taxon>Desulfovibrionales</taxon>
        <taxon>Desulfovibrionaceae</taxon>
    </lineage>
</organism>
<reference evidence="7" key="1">
    <citation type="submission" date="2017-09" db="EMBL/GenBank/DDBJ databases">
        <authorList>
            <person name="Regsiter A."/>
            <person name="William W."/>
        </authorList>
    </citation>
    <scope>NUCLEOTIDE SEQUENCE [LARGE SCALE GENOMIC DNA]</scope>
    <source>
        <strain evidence="7">500-1</strain>
    </source>
</reference>